<gene>
    <name evidence="1" type="ORF">KIMC2_17150</name>
</gene>
<accession>A0AAU9DTP8</accession>
<proteinExistence type="predicted"/>
<organism evidence="1 2">
    <name type="scientific">Xylocopilactobacillus apis</name>
    <dbReference type="NCBI Taxonomy" id="2932183"/>
    <lineage>
        <taxon>Bacteria</taxon>
        <taxon>Bacillati</taxon>
        <taxon>Bacillota</taxon>
        <taxon>Bacilli</taxon>
        <taxon>Lactobacillales</taxon>
        <taxon>Lactobacillaceae</taxon>
        <taxon>Xylocopilactobacillus</taxon>
    </lineage>
</organism>
<dbReference type="KEGG" id="xak:KIMC2_17150"/>
<dbReference type="Proteomes" id="UP001321804">
    <property type="component" value="Chromosome"/>
</dbReference>
<sequence>MGAAKAKQIIITKTIRAISAPLFCFILEKDVVEEGMFWSNEAKEKSSAFIFLSDTFDSSCIT</sequence>
<evidence type="ECO:0000313" key="1">
    <source>
        <dbReference type="EMBL" id="BDR57153.1"/>
    </source>
</evidence>
<dbReference type="AlphaFoldDB" id="A0AAU9DTP8"/>
<name>A0AAU9DTP8_9LACO</name>
<evidence type="ECO:0000313" key="2">
    <source>
        <dbReference type="Proteomes" id="UP001321804"/>
    </source>
</evidence>
<protein>
    <submittedName>
        <fullName evidence="1">Uncharacterized protein</fullName>
    </submittedName>
</protein>
<dbReference type="EMBL" id="AP026801">
    <property type="protein sequence ID" value="BDR57153.1"/>
    <property type="molecule type" value="Genomic_DNA"/>
</dbReference>
<reference evidence="1 2" key="1">
    <citation type="journal article" date="2023" name="Microbiol. Spectr.">
        <title>Symbiosis of Carpenter Bees with Uncharacterized Lactic Acid Bacteria Showing NAD Auxotrophy.</title>
        <authorList>
            <person name="Kawasaki S."/>
            <person name="Ozawa K."/>
            <person name="Mori T."/>
            <person name="Yamamoto A."/>
            <person name="Ito M."/>
            <person name="Ohkuma M."/>
            <person name="Sakamoto M."/>
            <person name="Matsutani M."/>
        </authorList>
    </citation>
    <scope>NUCLEOTIDE SEQUENCE [LARGE SCALE GENOMIC DNA]</scope>
    <source>
        <strain evidence="1 2">KimC2</strain>
    </source>
</reference>
<keyword evidence="2" id="KW-1185">Reference proteome</keyword>